<dbReference type="InterPro" id="IPR051805">
    <property type="entry name" value="Dehydratase_Activator_Redct"/>
</dbReference>
<sequence length="450" mass="50464">MAELVYDKDGRLLFTKEMKEEYTLLMPQMLPVHFNMMRKCMEMNGYKVDMLTSNHRGIVDEGLKYVHNDTCYPALLVIGQLIDAIQSGKYDPHKVGLLITQTGGGCRASNYIHLLRKALVKAGYDYVPVVSINLSGLEKNPGFSFGLTLIRQFVYSIVYGDLIVLLANQCRPYEIVKGDTDRKIREWEDRLTNEFKDTSTLRYKKVVENMELIAADFASIPVNRVPKVRVGVVGEIYIKYSPLGNNNLEEFLMSEDCEPVVPGLLDFVLFKINNRVEDVGIYGGYKLKKVIAGALQKYVEKCQNALIDVVKRHPEFRAPEPFSHLHELVQGYLGYGNKMGEGWLLTGEMIELVKSGTPNIVCTQPFGCLPNHVAGKGMIRKIKENNPGANIVAIDYDPGATRINQENRIKLMLANARIALEKELSKEQGGSSQSSEIKTDSQQTAQSSIG</sequence>
<proteinExistence type="predicted"/>
<reference evidence="3" key="1">
    <citation type="submission" date="2020-07" db="EMBL/GenBank/DDBJ databases">
        <title>Complete genome sequencing of Clostridia bacterium strain 12CBH8.</title>
        <authorList>
            <person name="Sakamoto M."/>
            <person name="Murakami T."/>
            <person name="Mori H."/>
        </authorList>
    </citation>
    <scope>NUCLEOTIDE SEQUENCE [LARGE SCALE GENOMIC DNA]</scope>
    <source>
        <strain evidence="3">12CBH8</strain>
    </source>
</reference>
<dbReference type="KEGG" id="sman:C12CBH8_08030"/>
<protein>
    <submittedName>
        <fullName evidence="2">2-hydroxyglutaryl-CoA dehydratase</fullName>
    </submittedName>
</protein>
<name>A0A7I8D678_9FIRM</name>
<dbReference type="RefSeq" id="WP_215533610.1">
    <property type="nucleotide sequence ID" value="NZ_AP023321.1"/>
</dbReference>
<dbReference type="Proteomes" id="UP000593890">
    <property type="component" value="Chromosome"/>
</dbReference>
<evidence type="ECO:0000313" key="2">
    <source>
        <dbReference type="EMBL" id="BCI60164.1"/>
    </source>
</evidence>
<evidence type="ECO:0000256" key="1">
    <source>
        <dbReference type="SAM" id="MobiDB-lite"/>
    </source>
</evidence>
<feature type="region of interest" description="Disordered" evidence="1">
    <location>
        <begin position="423"/>
        <end position="450"/>
    </location>
</feature>
<gene>
    <name evidence="2" type="ORF">C12CBH8_08030</name>
</gene>
<organism evidence="2 3">
    <name type="scientific">Solibaculum mannosilyticum</name>
    <dbReference type="NCBI Taxonomy" id="2780922"/>
    <lineage>
        <taxon>Bacteria</taxon>
        <taxon>Bacillati</taxon>
        <taxon>Bacillota</taxon>
        <taxon>Clostridia</taxon>
        <taxon>Eubacteriales</taxon>
        <taxon>Oscillospiraceae</taxon>
        <taxon>Solibaculum</taxon>
    </lineage>
</organism>
<evidence type="ECO:0000313" key="3">
    <source>
        <dbReference type="Proteomes" id="UP000593890"/>
    </source>
</evidence>
<keyword evidence="3" id="KW-1185">Reference proteome</keyword>
<feature type="compositionally biased region" description="Low complexity" evidence="1">
    <location>
        <begin position="427"/>
        <end position="436"/>
    </location>
</feature>
<dbReference type="EMBL" id="AP023321">
    <property type="protein sequence ID" value="BCI60164.1"/>
    <property type="molecule type" value="Genomic_DNA"/>
</dbReference>
<dbReference type="PANTHER" id="PTHR32329">
    <property type="entry name" value="BIFUNCTIONAL PROTEIN [INCLUDES 2-HYDROXYACYL-COA DEHYDRATASE (N-TER) AND ITS ACTIVATOR DOMAIN (C_TERM)-RELATED"/>
    <property type="match status" value="1"/>
</dbReference>
<feature type="compositionally biased region" description="Polar residues" evidence="1">
    <location>
        <begin position="440"/>
        <end position="450"/>
    </location>
</feature>
<accession>A0A7I8D678</accession>
<dbReference type="PANTHER" id="PTHR32329:SF4">
    <property type="entry name" value="ACTIVATOR OF 2-HYDROXYACYL-COA DEHYDRATASE"/>
    <property type="match status" value="1"/>
</dbReference>
<dbReference type="AlphaFoldDB" id="A0A7I8D678"/>